<dbReference type="FunFam" id="3.20.20.70:FF:000129">
    <property type="entry name" value="Probable galactinol--sucrose galactosyltransferase 1"/>
    <property type="match status" value="1"/>
</dbReference>
<dbReference type="EC" id="2.4.1.82" evidence="2"/>
<evidence type="ECO:0000256" key="6">
    <source>
        <dbReference type="ARBA" id="ARBA00025404"/>
    </source>
</evidence>
<keyword evidence="10" id="KW-1185">Reference proteome</keyword>
<keyword evidence="3" id="KW-0328">Glycosyltransferase</keyword>
<evidence type="ECO:0000256" key="3">
    <source>
        <dbReference type="ARBA" id="ARBA00022676"/>
    </source>
</evidence>
<dbReference type="PANTHER" id="PTHR31268">
    <property type="match status" value="1"/>
</dbReference>
<accession>A0AA88IXD3</accession>
<comment type="similarity">
    <text evidence="1">Belongs to the glycosyl hydrolases 36 family.</text>
</comment>
<dbReference type="AlphaFoldDB" id="A0AA88IXD3"/>
<dbReference type="PROSITE" id="PS50042">
    <property type="entry name" value="CNMP_BINDING_3"/>
    <property type="match status" value="1"/>
</dbReference>
<dbReference type="InterPro" id="IPR008811">
    <property type="entry name" value="Glycosyl_hydrolases_36"/>
</dbReference>
<protein>
    <recommendedName>
        <fullName evidence="2">galactinol--sucrose galactosyltransferase</fullName>
        <ecNumber evidence="2">2.4.1.82</ecNumber>
    </recommendedName>
</protein>
<evidence type="ECO:0000256" key="7">
    <source>
        <dbReference type="ARBA" id="ARBA00049426"/>
    </source>
</evidence>
<evidence type="ECO:0000256" key="5">
    <source>
        <dbReference type="ARBA" id="ARBA00023277"/>
    </source>
</evidence>
<dbReference type="Proteomes" id="UP001187192">
    <property type="component" value="Unassembled WGS sequence"/>
</dbReference>
<comment type="function">
    <text evidence="6">Transglycosidase operating by a ping-pong reaction mechanism. Involved in the synthesis of raffinose, a major soluble carbohydrate in seeds, roots and tubers.</text>
</comment>
<name>A0AA88IXD3_FICCA</name>
<keyword evidence="4" id="KW-0808">Transferase</keyword>
<evidence type="ECO:0000259" key="8">
    <source>
        <dbReference type="PROSITE" id="PS50042"/>
    </source>
</evidence>
<keyword evidence="5" id="KW-0119">Carbohydrate metabolism</keyword>
<dbReference type="InterPro" id="IPR013785">
    <property type="entry name" value="Aldolase_TIM"/>
</dbReference>
<dbReference type="Pfam" id="PF05691">
    <property type="entry name" value="Raffinose_syn"/>
    <property type="match status" value="1"/>
</dbReference>
<organism evidence="9 10">
    <name type="scientific">Ficus carica</name>
    <name type="common">Common fig</name>
    <dbReference type="NCBI Taxonomy" id="3494"/>
    <lineage>
        <taxon>Eukaryota</taxon>
        <taxon>Viridiplantae</taxon>
        <taxon>Streptophyta</taxon>
        <taxon>Embryophyta</taxon>
        <taxon>Tracheophyta</taxon>
        <taxon>Spermatophyta</taxon>
        <taxon>Magnoliopsida</taxon>
        <taxon>eudicotyledons</taxon>
        <taxon>Gunneridae</taxon>
        <taxon>Pentapetalae</taxon>
        <taxon>rosids</taxon>
        <taxon>fabids</taxon>
        <taxon>Rosales</taxon>
        <taxon>Moraceae</taxon>
        <taxon>Ficeae</taxon>
        <taxon>Ficus</taxon>
    </lineage>
</organism>
<dbReference type="PANTHER" id="PTHR31268:SF29">
    <property type="entry name" value="GALACTINOL--SUCROSE GALACTOSYLTRANSFERASE 1-RELATED"/>
    <property type="match status" value="1"/>
</dbReference>
<dbReference type="InterPro" id="IPR000595">
    <property type="entry name" value="cNMP-bd_dom"/>
</dbReference>
<dbReference type="Gene3D" id="3.20.20.70">
    <property type="entry name" value="Aldolase class I"/>
    <property type="match status" value="1"/>
</dbReference>
<dbReference type="GO" id="GO:0047274">
    <property type="term" value="F:galactinol-sucrose galactosyltransferase activity"/>
    <property type="evidence" value="ECO:0007669"/>
    <property type="project" value="UniProtKB-EC"/>
</dbReference>
<comment type="catalytic activity">
    <reaction evidence="7">
        <text>alpha-D-galactosyl-(1-&gt;3)-1D-myo-inositol + sucrose = raffinose + myo-inositol</text>
        <dbReference type="Rhea" id="RHEA:20161"/>
        <dbReference type="ChEBI" id="CHEBI:16634"/>
        <dbReference type="ChEBI" id="CHEBI:17268"/>
        <dbReference type="ChEBI" id="CHEBI:17505"/>
        <dbReference type="ChEBI" id="CHEBI:17992"/>
        <dbReference type="EC" id="2.4.1.82"/>
    </reaction>
</comment>
<proteinExistence type="inferred from homology"/>
<evidence type="ECO:0000313" key="10">
    <source>
        <dbReference type="Proteomes" id="UP001187192"/>
    </source>
</evidence>
<evidence type="ECO:0000313" key="9">
    <source>
        <dbReference type="EMBL" id="GMN59898.1"/>
    </source>
</evidence>
<dbReference type="EMBL" id="BTGU01000092">
    <property type="protein sequence ID" value="GMN59898.1"/>
    <property type="molecule type" value="Genomic_DNA"/>
</dbReference>
<sequence length="700" mass="77879">MGSRRVFPLGKLQGLRFMCVFRFKMWWMTQRMGTCGKDIPFETQFLIVEASDGSHFDDQSALYTVFLPILEGDFRAVLQGNENDELEICLESGDPAVDEFVGSHLVFVGAGSDPFEVITNAVKTVENHLQTFFHRERKKMPDMLNWFGWCTWDAFYTNVTSEGLKQGLESLEKGGIPPKFVIIDDGWQSVEMDSDGSEYKADNTANFANRLTNIKENHKFQKDGKEGHRVEDPALGLCHIASDIREKHALKYIYVWHAITGYWGGVRPGVSEMEHYESKLAYPVSSPGVRSNEPCDALSTITKNGLGLVNPEKVFNFYNELHSYLSSAGVNGVKVDVQNILETLGAGHGGRVKLARKYHQALEASIARNFPDNGIISCMSHNTDGLYSAKRSAVIRASDDFWPRDPASHTIHIASVAYNTVFLGEFMQPDWDMFHSLHPMAEYHGAARAVGGCAIYVSDKPGQHDFNILKKLVLPDGSILRAKLPGRPTRDCLFSDPARDGKSLLKIWNLNDYSGVVGAFNCQGAGWCKVGKTNLIHDECPGTITGVIRTKDVDYLHKVTDDKWTGDAVIFSHLGGEVIYLPKDVSLPVTLKSREYEVFTVVPVKELSKGSKFAAIGLLKMFNSGGAIKALDFESERSATVNMKVCGCGLFGAYSSTQPKRVMVDSEEMEFNYEAESGLVTVVLRVPEQELNLWDITIEL</sequence>
<dbReference type="InterPro" id="IPR017853">
    <property type="entry name" value="GH"/>
</dbReference>
<gene>
    <name evidence="9" type="ORF">TIFTF001_028984</name>
</gene>
<dbReference type="SUPFAM" id="SSF51445">
    <property type="entry name" value="(Trans)glycosidases"/>
    <property type="match status" value="1"/>
</dbReference>
<comment type="caution">
    <text evidence="9">The sequence shown here is derived from an EMBL/GenBank/DDBJ whole genome shotgun (WGS) entry which is preliminary data.</text>
</comment>
<feature type="domain" description="Cyclic nucleotide-binding" evidence="8">
    <location>
        <begin position="566"/>
        <end position="641"/>
    </location>
</feature>
<evidence type="ECO:0000256" key="1">
    <source>
        <dbReference type="ARBA" id="ARBA00007240"/>
    </source>
</evidence>
<evidence type="ECO:0000256" key="4">
    <source>
        <dbReference type="ARBA" id="ARBA00022679"/>
    </source>
</evidence>
<reference evidence="9" key="1">
    <citation type="submission" date="2023-07" db="EMBL/GenBank/DDBJ databases">
        <title>draft genome sequence of fig (Ficus carica).</title>
        <authorList>
            <person name="Takahashi T."/>
            <person name="Nishimura K."/>
        </authorList>
    </citation>
    <scope>NUCLEOTIDE SEQUENCE</scope>
</reference>
<evidence type="ECO:0000256" key="2">
    <source>
        <dbReference type="ARBA" id="ARBA00012708"/>
    </source>
</evidence>